<evidence type="ECO:0000256" key="1">
    <source>
        <dbReference type="SAM" id="MobiDB-lite"/>
    </source>
</evidence>
<dbReference type="InterPro" id="IPR013761">
    <property type="entry name" value="SAM/pointed_sf"/>
</dbReference>
<dbReference type="VEuPathDB" id="TriTrypDB:TEOVI_000442700"/>
<dbReference type="GeneID" id="92378367"/>
<reference evidence="3" key="1">
    <citation type="submission" date="2016-09" db="EMBL/GenBank/DDBJ databases">
        <authorList>
            <person name="Hebert L."/>
            <person name="Moumen B."/>
        </authorList>
    </citation>
    <scope>NUCLEOTIDE SEQUENCE [LARGE SCALE GENOMIC DNA]</scope>
    <source>
        <strain evidence="3">OVI</strain>
    </source>
</reference>
<dbReference type="SUPFAM" id="SSF47769">
    <property type="entry name" value="SAM/Pointed domain"/>
    <property type="match status" value="1"/>
</dbReference>
<sequence>MPSATGNGWFTALCAAAAAVAVPSSVYLFLSRQEGRRQGRKPHTAASTPVEEWCAEEVLDWLNSLGVSPPTMKNFEENNVDGSVLFLLGETDLPALAPKVGDAVRIREGLRKLRSAHPSQRPVHQASQQVAPQKAEDILPTGDDAENRFINIVQEVDEIRALLESQDFRNARPEWQTGVRQACARRLAALCQEKEQLPAALQAKVAPLISGLQATFTCSPNQGEGATLPAPSPALEKQLKSLHDMVDDFVRVLDGTTADVESAPVMQELQNQVGVQISRVAAVARRLPAEYGEPLLNKCEAVIQRLQRRGSQSAAATADGTHGGVPTLGGVRRGLRPANFDLVLNQLRSLFTELKSSVLGEPDARRRLDKLMSIKTTLGGILQEAATWDDSEATAIINSVASRVSSVFEQMEALTREELSSHGGGGTGAPRNEGEADNVDGYRGERGDDIPVTHVVANLQAIIQVLHSDELMDAPVEVQQQTIGKLGRKLRGLHQRMERAPRDETNLQIMTMIETAQGLIGSVADGSDDGDETPDETSSNQRWSQRASMGRGSGELGPASGGAARSPGSTTNGLATSEEADLADEAVVLLEKVFEYINSGAFDALPPDEQGEAARQNLNQLQLIEQKCRACGGQQQLMGIIAHIKGILQQRARQGSNGETRSQLFLASSACVEEIQSLLDSSAFKSADAGKRKSFALCLLPQLQNVMSSLPHMEPTEAEMMHVLIAPISEALEAASTAPDSTRDVSVSASVNPLELISRMEEIRNVLESEEFRNASARQRRLIVSRLVVSIGEIREQCLSLGEIATPLLPIVQEMHTQLQNVAAYTGDEAHEESGAGGASTPAVSRVANADDGSGDDDNEESADAVPSAEEGNLNAMLSERLKLFRSVADIADRLRRSNMEKFTVSMEELEPLQGLLAMVYSVGISSNEERSLRDEFEAQLGEAMNRANAAVSTSNDVEDVRALPATLLKGTPPARVGADERVREALRSTRERANLNQGSPRHGQVQDADVVARMSYLQDMLDEATCRIHENPPQNEEELRPYLSLLREAGEEGDRLPINLLLGFKELENSVVDAAQSIPASGGPRGAREPGMQAQEDTSNGDFAEGDAEESVTLLLLDISNRLREGSVSDERLDELSAMLDCLDGRGFTESFRHAVESVRQQLELQRVVNRNNAEESSLEDEEDDNGNTSEVAGDISRDSELDTSNKGCQRAAASAASTLSKIEDVSEVAESSENSASPTSAQGPDGGCTAALSDRALKQTKPKKHSKGKLTSCLEKLQKNVVPGGKKAELTLLPRLEERLLKEEQHFIENTTLADIQNISKLILHLQANNDVKRNSGLKSQVNRLKEKFARQLVAFKGSDQQAAAVRSKLRLQCHDGDAFGRSVRNLVICTGTEAEAPGNEMRSDELLRSLTEGKAAKAEVPSDVVKEWAGRSVALIFCEANSNEGTVLCELLMLQEVLVNRYGFDVYLVNYGDPSKAGDLLQEVAALDVKRLFLYFVTGDHDPLTPHAITFRNGSTLPYQDVINTVDNIDRVVLAHCQPLRLNVVSTLVGCDAEVKDNSLLSVVITEDAAVEIRPVRCWLYDGLLTPAVTELLSLDEERVLCPEDLVMYVVTALSSHIIDFGSFMEREPLGMGFFSPIE</sequence>
<feature type="region of interest" description="Disordered" evidence="1">
    <location>
        <begin position="1078"/>
        <end position="1107"/>
    </location>
</feature>
<feature type="compositionally biased region" description="Acidic residues" evidence="1">
    <location>
        <begin position="1178"/>
        <end position="1187"/>
    </location>
</feature>
<feature type="compositionally biased region" description="Low complexity" evidence="1">
    <location>
        <begin position="557"/>
        <end position="569"/>
    </location>
</feature>
<dbReference type="Proteomes" id="UP000195570">
    <property type="component" value="Unassembled WGS sequence"/>
</dbReference>
<feature type="region of interest" description="Disordered" evidence="1">
    <location>
        <begin position="114"/>
        <end position="134"/>
    </location>
</feature>
<feature type="compositionally biased region" description="Acidic residues" evidence="1">
    <location>
        <begin position="853"/>
        <end position="863"/>
    </location>
</feature>
<feature type="region of interest" description="Disordered" evidence="1">
    <location>
        <begin position="417"/>
        <end position="437"/>
    </location>
</feature>
<feature type="domain" description="SAM" evidence="2">
    <location>
        <begin position="53"/>
        <end position="101"/>
    </location>
</feature>
<protein>
    <submittedName>
        <fullName evidence="3">SAM domain (Sterile alpha motif), putative</fullName>
    </submittedName>
</protein>
<dbReference type="RefSeq" id="XP_067083299.1">
    <property type="nucleotide sequence ID" value="XM_067227198.1"/>
</dbReference>
<dbReference type="Pfam" id="PF07647">
    <property type="entry name" value="SAM_2"/>
    <property type="match status" value="1"/>
</dbReference>
<dbReference type="InterPro" id="IPR001660">
    <property type="entry name" value="SAM"/>
</dbReference>
<name>A0A1G4IJX1_TRYEQ</name>
<feature type="compositionally biased region" description="Acidic residues" evidence="1">
    <location>
        <begin position="526"/>
        <end position="535"/>
    </location>
</feature>
<feature type="compositionally biased region" description="Low complexity" evidence="1">
    <location>
        <begin position="1230"/>
        <end position="1239"/>
    </location>
</feature>
<feature type="region of interest" description="Disordered" evidence="1">
    <location>
        <begin position="826"/>
        <end position="871"/>
    </location>
</feature>
<evidence type="ECO:0000313" key="4">
    <source>
        <dbReference type="Proteomes" id="UP000195570"/>
    </source>
</evidence>
<evidence type="ECO:0000259" key="2">
    <source>
        <dbReference type="PROSITE" id="PS50105"/>
    </source>
</evidence>
<gene>
    <name evidence="3" type="ORF">TEOVI_000442700</name>
</gene>
<evidence type="ECO:0000313" key="3">
    <source>
        <dbReference type="EMBL" id="SCU72843.1"/>
    </source>
</evidence>
<dbReference type="EMBL" id="CZPT02001920">
    <property type="protein sequence ID" value="SCU72843.1"/>
    <property type="molecule type" value="Genomic_DNA"/>
</dbReference>
<organism evidence="3 4">
    <name type="scientific">Trypanosoma equiperdum</name>
    <dbReference type="NCBI Taxonomy" id="5694"/>
    <lineage>
        <taxon>Eukaryota</taxon>
        <taxon>Discoba</taxon>
        <taxon>Euglenozoa</taxon>
        <taxon>Kinetoplastea</taxon>
        <taxon>Metakinetoplastina</taxon>
        <taxon>Trypanosomatida</taxon>
        <taxon>Trypanosomatidae</taxon>
        <taxon>Trypanosoma</taxon>
    </lineage>
</organism>
<dbReference type="Gene3D" id="1.10.150.50">
    <property type="entry name" value="Transcription Factor, Ets-1"/>
    <property type="match status" value="1"/>
</dbReference>
<dbReference type="PROSITE" id="PS50105">
    <property type="entry name" value="SAM_DOMAIN"/>
    <property type="match status" value="1"/>
</dbReference>
<proteinExistence type="predicted"/>
<feature type="region of interest" description="Disordered" evidence="1">
    <location>
        <begin position="521"/>
        <end position="574"/>
    </location>
</feature>
<comment type="caution">
    <text evidence="3">The sequence shown here is derived from an EMBL/GenBank/DDBJ whole genome shotgun (WGS) entry which is preliminary data.</text>
</comment>
<accession>A0A1G4IJX1</accession>
<dbReference type="SMART" id="SM00454">
    <property type="entry name" value="SAM"/>
    <property type="match status" value="1"/>
</dbReference>
<keyword evidence="4" id="KW-1185">Reference proteome</keyword>
<feature type="region of interest" description="Disordered" evidence="1">
    <location>
        <begin position="1172"/>
        <end position="1252"/>
    </location>
</feature>
<feature type="compositionally biased region" description="Polar residues" evidence="1">
    <location>
        <begin position="536"/>
        <end position="547"/>
    </location>
</feature>